<gene>
    <name evidence="1" type="ORF">C2G38_2036677</name>
</gene>
<proteinExistence type="predicted"/>
<name>A0A397VFP3_9GLOM</name>
<evidence type="ECO:0000313" key="2">
    <source>
        <dbReference type="Proteomes" id="UP000266673"/>
    </source>
</evidence>
<dbReference type="Proteomes" id="UP000266673">
    <property type="component" value="Unassembled WGS sequence"/>
</dbReference>
<sequence length="313" mass="35278">MHSTHSAKFDNLCVPDNLTFIEQPPINPLLSSQITPHTVSSIHESQNYIHSNNEMEINNGIMNVESSYEPIPISGYGGENEESYNDYDMSCETTDTDFAKYVNEFCQFEARGLDVIPSIRKTYYYNSLNACAIPHEDNCSDPSLQKIDSVIHSWLVEKLLPTGGNITGENIPILDDSPRASADEIMTQLKENLCAFHGLSKVLISVRAGHIYLLHMIGDEIIMPPNEKNFFQQFPLFVDIAIKIQKVPHMARRNSCQVLVAVEHMKFKGENRGCASHAPPDNNHCQRFLSFNTRMINTPSVEGQVFCLLDKVL</sequence>
<protein>
    <submittedName>
        <fullName evidence="1">Uncharacterized protein</fullName>
    </submittedName>
</protein>
<dbReference type="AlphaFoldDB" id="A0A397VFP3"/>
<dbReference type="OrthoDB" id="5590091at2759"/>
<comment type="caution">
    <text evidence="1">The sequence shown here is derived from an EMBL/GenBank/DDBJ whole genome shotgun (WGS) entry which is preliminary data.</text>
</comment>
<organism evidence="1 2">
    <name type="scientific">Gigaspora rosea</name>
    <dbReference type="NCBI Taxonomy" id="44941"/>
    <lineage>
        <taxon>Eukaryota</taxon>
        <taxon>Fungi</taxon>
        <taxon>Fungi incertae sedis</taxon>
        <taxon>Mucoromycota</taxon>
        <taxon>Glomeromycotina</taxon>
        <taxon>Glomeromycetes</taxon>
        <taxon>Diversisporales</taxon>
        <taxon>Gigasporaceae</taxon>
        <taxon>Gigaspora</taxon>
    </lineage>
</organism>
<dbReference type="EMBL" id="QKWP01000523">
    <property type="protein sequence ID" value="RIB18683.1"/>
    <property type="molecule type" value="Genomic_DNA"/>
</dbReference>
<keyword evidence="2" id="KW-1185">Reference proteome</keyword>
<reference evidence="1 2" key="1">
    <citation type="submission" date="2018-06" db="EMBL/GenBank/DDBJ databases">
        <title>Comparative genomics reveals the genomic features of Rhizophagus irregularis, R. cerebriforme, R. diaphanum and Gigaspora rosea, and their symbiotic lifestyle signature.</title>
        <authorList>
            <person name="Morin E."/>
            <person name="San Clemente H."/>
            <person name="Chen E.C.H."/>
            <person name="De La Providencia I."/>
            <person name="Hainaut M."/>
            <person name="Kuo A."/>
            <person name="Kohler A."/>
            <person name="Murat C."/>
            <person name="Tang N."/>
            <person name="Roy S."/>
            <person name="Loubradou J."/>
            <person name="Henrissat B."/>
            <person name="Grigoriev I.V."/>
            <person name="Corradi N."/>
            <person name="Roux C."/>
            <person name="Martin F.M."/>
        </authorList>
    </citation>
    <scope>NUCLEOTIDE SEQUENCE [LARGE SCALE GENOMIC DNA]</scope>
    <source>
        <strain evidence="1 2">DAOM 194757</strain>
    </source>
</reference>
<evidence type="ECO:0000313" key="1">
    <source>
        <dbReference type="EMBL" id="RIB18683.1"/>
    </source>
</evidence>
<accession>A0A397VFP3</accession>